<protein>
    <recommendedName>
        <fullName evidence="1">Bacteriophage CI repressor C-terminal domain-containing protein</fullName>
    </recommendedName>
</protein>
<dbReference type="GO" id="GO:0051259">
    <property type="term" value="P:protein complex oligomerization"/>
    <property type="evidence" value="ECO:0007669"/>
    <property type="project" value="InterPro"/>
</dbReference>
<name>A0AAP9IMH7_9GAMM</name>
<dbReference type="RefSeq" id="WP_039480656.1">
    <property type="nucleotide sequence ID" value="NZ_CP102749.1"/>
</dbReference>
<dbReference type="AlphaFoldDB" id="A0AAP9IMH7"/>
<reference evidence="3" key="1">
    <citation type="submission" date="2019-11" db="EMBL/GenBank/DDBJ databases">
        <authorList>
            <person name="Jee S."/>
        </authorList>
    </citation>
    <scope>NUCLEOTIDE SEQUENCE [LARGE SCALE GENOMIC DNA]</scope>
    <source>
        <strain evidence="3">PZ1</strain>
    </source>
</reference>
<accession>A0AAP9IMH7</accession>
<feature type="domain" description="Bacteriophage CI repressor C-terminal" evidence="1">
    <location>
        <begin position="2"/>
        <end position="59"/>
    </location>
</feature>
<proteinExistence type="predicted"/>
<dbReference type="Gene3D" id="2.10.109.10">
    <property type="entry name" value="Umud Fragment, subunit A"/>
    <property type="match status" value="1"/>
</dbReference>
<evidence type="ECO:0000259" key="1">
    <source>
        <dbReference type="Pfam" id="PF16452"/>
    </source>
</evidence>
<sequence>MHFLIEQGFEKIVNDKWALKIDSLASVHELIRIPKEMIKVSSVNLTFYSHTDDVEFYAFVFVTINNITQPKN</sequence>
<evidence type="ECO:0000313" key="3">
    <source>
        <dbReference type="Proteomes" id="UP000464054"/>
    </source>
</evidence>
<dbReference type="InterPro" id="IPR032499">
    <property type="entry name" value="Phage_CI_C"/>
</dbReference>
<evidence type="ECO:0000313" key="2">
    <source>
        <dbReference type="EMBL" id="QHQ25999.1"/>
    </source>
</evidence>
<organism evidence="2 3">
    <name type="scientific">Pectobacterium parvum</name>
    <dbReference type="NCBI Taxonomy" id="2778550"/>
    <lineage>
        <taxon>Bacteria</taxon>
        <taxon>Pseudomonadati</taxon>
        <taxon>Pseudomonadota</taxon>
        <taxon>Gammaproteobacteria</taxon>
        <taxon>Enterobacterales</taxon>
        <taxon>Pectobacteriaceae</taxon>
        <taxon>Pectobacterium</taxon>
    </lineage>
</organism>
<dbReference type="EMBL" id="CP046377">
    <property type="protein sequence ID" value="QHQ25999.1"/>
    <property type="molecule type" value="Genomic_DNA"/>
</dbReference>
<dbReference type="Proteomes" id="UP000464054">
    <property type="component" value="Chromosome"/>
</dbReference>
<dbReference type="Pfam" id="PF16452">
    <property type="entry name" value="Phage_CI_C"/>
    <property type="match status" value="1"/>
</dbReference>
<gene>
    <name evidence="2" type="ORF">GMX10_19685</name>
</gene>